<dbReference type="RefSeq" id="WP_127122068.1">
    <property type="nucleotide sequence ID" value="NZ_BHXQ01000003.1"/>
</dbReference>
<dbReference type="Proteomes" id="UP000288227">
    <property type="component" value="Unassembled WGS sequence"/>
</dbReference>
<feature type="compositionally biased region" description="Basic and acidic residues" evidence="1">
    <location>
        <begin position="17"/>
        <end position="29"/>
    </location>
</feature>
<evidence type="ECO:0000256" key="1">
    <source>
        <dbReference type="SAM" id="MobiDB-lite"/>
    </source>
</evidence>
<accession>A0A401U935</accession>
<feature type="region of interest" description="Disordered" evidence="1">
    <location>
        <begin position="1"/>
        <end position="29"/>
    </location>
</feature>
<feature type="compositionally biased region" description="Basic residues" evidence="1">
    <location>
        <begin position="1"/>
        <end position="14"/>
    </location>
</feature>
<evidence type="ECO:0000313" key="2">
    <source>
        <dbReference type="EMBL" id="GCC51402.1"/>
    </source>
</evidence>
<dbReference type="OrthoDB" id="675048at2"/>
<keyword evidence="3" id="KW-1185">Reference proteome</keyword>
<protein>
    <submittedName>
        <fullName evidence="2">Uncharacterized protein</fullName>
    </submittedName>
</protein>
<reference evidence="2 3" key="1">
    <citation type="submission" date="2018-11" db="EMBL/GenBank/DDBJ databases">
        <title>Chryseotalea sanarue gen. nov., sp., nov., a member of the family Cytophagaceae, isolated from a brackish lake in Hamamatsu Japan.</title>
        <authorList>
            <person name="Maejima Y."/>
            <person name="Iino T."/>
            <person name="Muraguchi Y."/>
            <person name="Fukuda K."/>
            <person name="Ohkuma M."/>
            <person name="Moriuchi R."/>
            <person name="Dohra H."/>
            <person name="Kimbara K."/>
            <person name="Shintani M."/>
        </authorList>
    </citation>
    <scope>NUCLEOTIDE SEQUENCE [LARGE SCALE GENOMIC DNA]</scope>
    <source>
        <strain evidence="2 3">Ys</strain>
    </source>
</reference>
<dbReference type="AlphaFoldDB" id="A0A401U935"/>
<dbReference type="EMBL" id="BHXQ01000003">
    <property type="protein sequence ID" value="GCC51402.1"/>
    <property type="molecule type" value="Genomic_DNA"/>
</dbReference>
<evidence type="ECO:0000313" key="3">
    <source>
        <dbReference type="Proteomes" id="UP000288227"/>
    </source>
</evidence>
<gene>
    <name evidence="2" type="ORF">SanaruYs_16270</name>
</gene>
<comment type="caution">
    <text evidence="2">The sequence shown here is derived from an EMBL/GenBank/DDBJ whole genome shotgun (WGS) entry which is preliminary data.</text>
</comment>
<organism evidence="2 3">
    <name type="scientific">Chryseotalea sanaruensis</name>
    <dbReference type="NCBI Taxonomy" id="2482724"/>
    <lineage>
        <taxon>Bacteria</taxon>
        <taxon>Pseudomonadati</taxon>
        <taxon>Bacteroidota</taxon>
        <taxon>Cytophagia</taxon>
        <taxon>Cytophagales</taxon>
        <taxon>Chryseotaleaceae</taxon>
        <taxon>Chryseotalea</taxon>
    </lineage>
</organism>
<sequence>MKKAKTTSRLKPAKGKSWTDKVNDDSKSEQVKRLEKDFADMPANSMMLIATPKIIDGYIRSVPKGKAISLQTMRKDLALAYRAEYTCPVTTGIFLRIVAEAAHEQLTAGKVLKSVAPFWRVVEEKSPLNKKLSFGPDLVIQQRKKEGISKEPVKKE</sequence>
<name>A0A401U935_9BACT</name>
<proteinExistence type="predicted"/>